<reference evidence="2" key="2">
    <citation type="journal article" date="2021" name="PeerJ">
        <title>Extensive microbial diversity within the chicken gut microbiome revealed by metagenomics and culture.</title>
        <authorList>
            <person name="Gilroy R."/>
            <person name="Ravi A."/>
            <person name="Getino M."/>
            <person name="Pursley I."/>
            <person name="Horton D.L."/>
            <person name="Alikhan N.F."/>
            <person name="Baker D."/>
            <person name="Gharbi K."/>
            <person name="Hall N."/>
            <person name="Watson M."/>
            <person name="Adriaenssens E.M."/>
            <person name="Foster-Nyarko E."/>
            <person name="Jarju S."/>
            <person name="Secka A."/>
            <person name="Antonio M."/>
            <person name="Oren A."/>
            <person name="Chaudhuri R.R."/>
            <person name="La Ragione R."/>
            <person name="Hildebrand F."/>
            <person name="Pallen M.J."/>
        </authorList>
    </citation>
    <scope>NUCLEOTIDE SEQUENCE</scope>
    <source>
        <strain evidence="2">ChiSjej1B19-3389</strain>
    </source>
</reference>
<dbReference type="AlphaFoldDB" id="A0A9D0ZII1"/>
<dbReference type="GO" id="GO:0016042">
    <property type="term" value="P:lipid catabolic process"/>
    <property type="evidence" value="ECO:0007669"/>
    <property type="project" value="InterPro"/>
</dbReference>
<name>A0A9D0ZII1_9FIRM</name>
<organism evidence="2 3">
    <name type="scientific">Candidatus Scatavimonas merdigallinarum</name>
    <dbReference type="NCBI Taxonomy" id="2840914"/>
    <lineage>
        <taxon>Bacteria</taxon>
        <taxon>Bacillati</taxon>
        <taxon>Bacillota</taxon>
        <taxon>Clostridia</taxon>
        <taxon>Eubacteriales</taxon>
        <taxon>Oscillospiraceae</taxon>
        <taxon>Oscillospiraceae incertae sedis</taxon>
        <taxon>Candidatus Scatavimonas</taxon>
    </lineage>
</organism>
<sequence length="391" mass="44327">MFVTYTLALMIVVLSVGEYRYTTYSRDQFINLANKELLYCMPQMNYGKMMELEGDSQRVFIQQMEDEAAKYKAYQPFSTISHINLVYNGQFEKGYLYSEQLLATQRVNLAEGNWFAQYDANADYFDVILSGQRYADKQLGEVFEVSILTDSLQEYPIRVRAVGRLSPPNMLPSFSMSGSNITANNLYESFYGLVFMENDRLLKTLDQSKTHTSTYSSFMATMDPSATAAEKEAYLEFLKAQGIVTTYDEILENTVPVVEEKLRRTLPTPIFFLVIVTIACVSVAVLFVHKKLGEYAIYYLCGCSRGKTYMYMLLGIGLISAVGAGLNMLLCISYPMLASLGILSLGNVLLDNWSLTFIALYAAFTILLSVSIPFITFRKNTPIEVYRRFES</sequence>
<feature type="transmembrane region" description="Helical" evidence="1">
    <location>
        <begin position="357"/>
        <end position="377"/>
    </location>
</feature>
<reference evidence="2" key="1">
    <citation type="submission" date="2020-10" db="EMBL/GenBank/DDBJ databases">
        <authorList>
            <person name="Gilroy R."/>
        </authorList>
    </citation>
    <scope>NUCLEOTIDE SEQUENCE</scope>
    <source>
        <strain evidence="2">ChiSjej1B19-3389</strain>
    </source>
</reference>
<keyword evidence="1" id="KW-0472">Membrane</keyword>
<feature type="transmembrane region" description="Helical" evidence="1">
    <location>
        <begin position="309"/>
        <end position="337"/>
    </location>
</feature>
<comment type="caution">
    <text evidence="2">The sequence shown here is derived from an EMBL/GenBank/DDBJ whole genome shotgun (WGS) entry which is preliminary data.</text>
</comment>
<dbReference type="EMBL" id="DVFW01000042">
    <property type="protein sequence ID" value="HIQ81222.1"/>
    <property type="molecule type" value="Genomic_DNA"/>
</dbReference>
<evidence type="ECO:0000256" key="1">
    <source>
        <dbReference type="SAM" id="Phobius"/>
    </source>
</evidence>
<dbReference type="GO" id="GO:0008047">
    <property type="term" value="F:enzyme activator activity"/>
    <property type="evidence" value="ECO:0007669"/>
    <property type="project" value="InterPro"/>
</dbReference>
<evidence type="ECO:0000313" key="3">
    <source>
        <dbReference type="Proteomes" id="UP000886787"/>
    </source>
</evidence>
<feature type="transmembrane region" description="Helical" evidence="1">
    <location>
        <begin position="270"/>
        <end position="288"/>
    </location>
</feature>
<evidence type="ECO:0000313" key="2">
    <source>
        <dbReference type="EMBL" id="HIQ81222.1"/>
    </source>
</evidence>
<dbReference type="PROSITE" id="PS00121">
    <property type="entry name" value="COLIPASE_1"/>
    <property type="match status" value="1"/>
</dbReference>
<keyword evidence="1" id="KW-1133">Transmembrane helix</keyword>
<accession>A0A9D0ZII1</accession>
<proteinExistence type="predicted"/>
<gene>
    <name evidence="2" type="ORF">IAD32_08085</name>
</gene>
<dbReference type="InterPro" id="IPR017915">
    <property type="entry name" value="Colipase_CS"/>
</dbReference>
<keyword evidence="1" id="KW-0812">Transmembrane</keyword>
<dbReference type="GO" id="GO:0005576">
    <property type="term" value="C:extracellular region"/>
    <property type="evidence" value="ECO:0007669"/>
    <property type="project" value="InterPro"/>
</dbReference>
<protein>
    <submittedName>
        <fullName evidence="2">Uncharacterized protein</fullName>
    </submittedName>
</protein>
<dbReference type="Proteomes" id="UP000886787">
    <property type="component" value="Unassembled WGS sequence"/>
</dbReference>